<name>A0AAD6Q650_9ROSI</name>
<comment type="caution">
    <text evidence="3">The sequence shown here is derived from an EMBL/GenBank/DDBJ whole genome shotgun (WGS) entry which is preliminary data.</text>
</comment>
<sequence length="185" mass="20614">MHWNVCFGTNALLAGCIFSKAQPNSSIINICGSSASAPKNCEECKTFWCFNRTSQSKEANIFLGTLISCLKVSQTILLRHLFCHLKNTNLPKKSDTPVLKLMTNDGLSSAFTAKLLFGAVRVILEREAVLALVRGLRPWNEMLDGVRLWWCFWMVGVGSKLEVAIAGACLVIMKDSDFLKKQKQR</sequence>
<proteinExistence type="predicted"/>
<keyword evidence="1" id="KW-1133">Transmembrane helix</keyword>
<dbReference type="Proteomes" id="UP001164929">
    <property type="component" value="Chromosome 11"/>
</dbReference>
<gene>
    <name evidence="3" type="ORF">NC653_028380</name>
    <name evidence="4" type="ORF">NC653_028448</name>
</gene>
<evidence type="ECO:0000313" key="5">
    <source>
        <dbReference type="Proteomes" id="UP001164929"/>
    </source>
</evidence>
<keyword evidence="2" id="KW-0732">Signal</keyword>
<evidence type="ECO:0000313" key="3">
    <source>
        <dbReference type="EMBL" id="KAJ6980559.1"/>
    </source>
</evidence>
<organism evidence="3 5">
    <name type="scientific">Populus alba x Populus x berolinensis</name>
    <dbReference type="NCBI Taxonomy" id="444605"/>
    <lineage>
        <taxon>Eukaryota</taxon>
        <taxon>Viridiplantae</taxon>
        <taxon>Streptophyta</taxon>
        <taxon>Embryophyta</taxon>
        <taxon>Tracheophyta</taxon>
        <taxon>Spermatophyta</taxon>
        <taxon>Magnoliopsida</taxon>
        <taxon>eudicotyledons</taxon>
        <taxon>Gunneridae</taxon>
        <taxon>Pentapetalae</taxon>
        <taxon>rosids</taxon>
        <taxon>fabids</taxon>
        <taxon>Malpighiales</taxon>
        <taxon>Salicaceae</taxon>
        <taxon>Saliceae</taxon>
        <taxon>Populus</taxon>
    </lineage>
</organism>
<evidence type="ECO:0000256" key="1">
    <source>
        <dbReference type="SAM" id="Phobius"/>
    </source>
</evidence>
<accession>A0AAD6Q650</accession>
<reference evidence="3" key="1">
    <citation type="journal article" date="2023" name="Mol. Ecol. Resour.">
        <title>Chromosome-level genome assembly of a triploid poplar Populus alba 'Berolinensis'.</title>
        <authorList>
            <person name="Chen S."/>
            <person name="Yu Y."/>
            <person name="Wang X."/>
            <person name="Wang S."/>
            <person name="Zhang T."/>
            <person name="Zhou Y."/>
            <person name="He R."/>
            <person name="Meng N."/>
            <person name="Wang Y."/>
            <person name="Liu W."/>
            <person name="Liu Z."/>
            <person name="Liu J."/>
            <person name="Guo Q."/>
            <person name="Huang H."/>
            <person name="Sederoff R.R."/>
            <person name="Wang G."/>
            <person name="Qu G."/>
            <person name="Chen S."/>
        </authorList>
    </citation>
    <scope>NUCLEOTIDE SEQUENCE</scope>
    <source>
        <strain evidence="3">SC-2020</strain>
    </source>
</reference>
<feature type="chain" id="PRO_5042441622" evidence="2">
    <location>
        <begin position="22"/>
        <end position="185"/>
    </location>
</feature>
<keyword evidence="1" id="KW-0472">Membrane</keyword>
<protein>
    <submittedName>
        <fullName evidence="3">Uncharacterized protein</fullName>
    </submittedName>
</protein>
<feature type="transmembrane region" description="Helical" evidence="1">
    <location>
        <begin position="147"/>
        <end position="173"/>
    </location>
</feature>
<dbReference type="EMBL" id="JAQIZT010000011">
    <property type="protein sequence ID" value="KAJ6980639.1"/>
    <property type="molecule type" value="Genomic_DNA"/>
</dbReference>
<keyword evidence="1" id="KW-0812">Transmembrane</keyword>
<evidence type="ECO:0000256" key="2">
    <source>
        <dbReference type="SAM" id="SignalP"/>
    </source>
</evidence>
<feature type="signal peptide" evidence="2">
    <location>
        <begin position="1"/>
        <end position="21"/>
    </location>
</feature>
<dbReference type="AlphaFoldDB" id="A0AAD6Q650"/>
<dbReference type="EMBL" id="JAQIZT010000011">
    <property type="protein sequence ID" value="KAJ6980559.1"/>
    <property type="molecule type" value="Genomic_DNA"/>
</dbReference>
<evidence type="ECO:0000313" key="4">
    <source>
        <dbReference type="EMBL" id="KAJ6980639.1"/>
    </source>
</evidence>
<keyword evidence="5" id="KW-1185">Reference proteome</keyword>